<evidence type="ECO:0000313" key="7">
    <source>
        <dbReference type="EMBL" id="GGG58404.1"/>
    </source>
</evidence>
<comment type="similarity">
    <text evidence="2 6">Belongs to the GDT1 family.</text>
</comment>
<dbReference type="InterPro" id="IPR001727">
    <property type="entry name" value="GDT1-like"/>
</dbReference>
<evidence type="ECO:0000256" key="4">
    <source>
        <dbReference type="ARBA" id="ARBA00022989"/>
    </source>
</evidence>
<dbReference type="Proteomes" id="UP000627715">
    <property type="component" value="Unassembled WGS sequence"/>
</dbReference>
<keyword evidence="4 6" id="KW-1133">Transmembrane helix</keyword>
<protein>
    <recommendedName>
        <fullName evidence="6">GDT1 family protein</fullName>
    </recommendedName>
</protein>
<dbReference type="AlphaFoldDB" id="A0A917LUD4"/>
<reference evidence="7" key="1">
    <citation type="journal article" date="2014" name="Int. J. Syst. Evol. Microbiol.">
        <title>Complete genome sequence of Corynebacterium casei LMG S-19264T (=DSM 44701T), isolated from a smear-ripened cheese.</title>
        <authorList>
            <consortium name="US DOE Joint Genome Institute (JGI-PGF)"/>
            <person name="Walter F."/>
            <person name="Albersmeier A."/>
            <person name="Kalinowski J."/>
            <person name="Ruckert C."/>
        </authorList>
    </citation>
    <scope>NUCLEOTIDE SEQUENCE</scope>
    <source>
        <strain evidence="7">CGMCC 1.15425</strain>
    </source>
</reference>
<evidence type="ECO:0000256" key="5">
    <source>
        <dbReference type="ARBA" id="ARBA00023136"/>
    </source>
</evidence>
<dbReference type="PANTHER" id="PTHR12608">
    <property type="entry name" value="TRANSMEMBRANE PROTEIN HTP-1 RELATED"/>
    <property type="match status" value="1"/>
</dbReference>
<dbReference type="Pfam" id="PF01169">
    <property type="entry name" value="GDT1"/>
    <property type="match status" value="2"/>
</dbReference>
<feature type="transmembrane region" description="Helical" evidence="6">
    <location>
        <begin position="132"/>
        <end position="153"/>
    </location>
</feature>
<feature type="transmembrane region" description="Helical" evidence="6">
    <location>
        <begin position="96"/>
        <end position="112"/>
    </location>
</feature>
<name>A0A917LUD4_9GAMM</name>
<proteinExistence type="inferred from homology"/>
<feature type="transmembrane region" description="Helical" evidence="6">
    <location>
        <begin position="67"/>
        <end position="84"/>
    </location>
</feature>
<evidence type="ECO:0000256" key="1">
    <source>
        <dbReference type="ARBA" id="ARBA00004141"/>
    </source>
</evidence>
<gene>
    <name evidence="7" type="ORF">GCM10011403_14680</name>
</gene>
<dbReference type="PANTHER" id="PTHR12608:SF1">
    <property type="entry name" value="TRANSMEMBRANE PROTEIN 165"/>
    <property type="match status" value="1"/>
</dbReference>
<reference evidence="7" key="2">
    <citation type="submission" date="2020-09" db="EMBL/GenBank/DDBJ databases">
        <authorList>
            <person name="Sun Q."/>
            <person name="Zhou Y."/>
        </authorList>
    </citation>
    <scope>NUCLEOTIDE SEQUENCE</scope>
    <source>
        <strain evidence="7">CGMCC 1.15425</strain>
    </source>
</reference>
<evidence type="ECO:0000256" key="6">
    <source>
        <dbReference type="RuleBase" id="RU365102"/>
    </source>
</evidence>
<dbReference type="GO" id="GO:0016020">
    <property type="term" value="C:membrane"/>
    <property type="evidence" value="ECO:0007669"/>
    <property type="project" value="UniProtKB-SubCell"/>
</dbReference>
<comment type="caution">
    <text evidence="7">The sequence shown here is derived from an EMBL/GenBank/DDBJ whole genome shotgun (WGS) entry which is preliminary data.</text>
</comment>
<keyword evidence="3 6" id="KW-0812">Transmembrane</keyword>
<accession>A0A917LUD4</accession>
<dbReference type="GO" id="GO:0046873">
    <property type="term" value="F:metal ion transmembrane transporter activity"/>
    <property type="evidence" value="ECO:0007669"/>
    <property type="project" value="InterPro"/>
</dbReference>
<keyword evidence="5 6" id="KW-0472">Membrane</keyword>
<comment type="subcellular location">
    <subcellularLocation>
        <location evidence="1 6">Membrane</location>
        <topology evidence="1 6">Multi-pass membrane protein</topology>
    </subcellularLocation>
</comment>
<evidence type="ECO:0000313" key="8">
    <source>
        <dbReference type="Proteomes" id="UP000627715"/>
    </source>
</evidence>
<evidence type="ECO:0000256" key="3">
    <source>
        <dbReference type="ARBA" id="ARBA00022692"/>
    </source>
</evidence>
<keyword evidence="8" id="KW-1185">Reference proteome</keyword>
<dbReference type="EMBL" id="BMIY01000006">
    <property type="protein sequence ID" value="GGG58404.1"/>
    <property type="molecule type" value="Genomic_DNA"/>
</dbReference>
<feature type="transmembrane region" description="Helical" evidence="6">
    <location>
        <begin position="165"/>
        <end position="185"/>
    </location>
</feature>
<organism evidence="7 8">
    <name type="scientific">Pseudohongiella nitratireducens</name>
    <dbReference type="NCBI Taxonomy" id="1768907"/>
    <lineage>
        <taxon>Bacteria</taxon>
        <taxon>Pseudomonadati</taxon>
        <taxon>Pseudomonadota</taxon>
        <taxon>Gammaproteobacteria</taxon>
        <taxon>Pseudomonadales</taxon>
        <taxon>Pseudohongiellaceae</taxon>
        <taxon>Pseudohongiella</taxon>
    </lineage>
</organism>
<feature type="transmembrane region" description="Helical" evidence="6">
    <location>
        <begin position="35"/>
        <end position="55"/>
    </location>
</feature>
<evidence type="ECO:0000256" key="2">
    <source>
        <dbReference type="ARBA" id="ARBA00009190"/>
    </source>
</evidence>
<sequence length="191" mass="20696">MDAFLISTGLVTLAEMGDRTQLLAFLLAAKFRRPVPIMLGILIATLANHAFAGFIGQWFAELLTPEILRWVLAVTFFAMAAWMMIPDKLDDDAPDASQYGVLLTTIIAFFLAEIGDKTQVATVALAARFDELLWVIAGTTAGMMIANIPAIYLGDKFADRLPVRLIHLVAALVFVALGLLTLLGVGEKLGF</sequence>
<dbReference type="RefSeq" id="WP_068811945.1">
    <property type="nucleotide sequence ID" value="NZ_BMIY01000006.1"/>
</dbReference>
<dbReference type="OrthoDB" id="9801356at2"/>